<dbReference type="AlphaFoldDB" id="A0AAN9Q5V7"/>
<dbReference type="Pfam" id="PF03140">
    <property type="entry name" value="DUF247"/>
    <property type="match status" value="1"/>
</dbReference>
<comment type="caution">
    <text evidence="1">The sequence shown here is derived from an EMBL/GenBank/DDBJ whole genome shotgun (WGS) entry which is preliminary data.</text>
</comment>
<dbReference type="PANTHER" id="PTHR31170">
    <property type="entry name" value="BNAC04G53230D PROTEIN"/>
    <property type="match status" value="1"/>
</dbReference>
<evidence type="ECO:0000313" key="1">
    <source>
        <dbReference type="EMBL" id="KAK7322519.1"/>
    </source>
</evidence>
<name>A0AAN9Q5V7_CANGL</name>
<gene>
    <name evidence="1" type="ORF">VNO77_25902</name>
</gene>
<keyword evidence="2" id="KW-1185">Reference proteome</keyword>
<dbReference type="Proteomes" id="UP001367508">
    <property type="component" value="Unassembled WGS sequence"/>
</dbReference>
<evidence type="ECO:0000313" key="2">
    <source>
        <dbReference type="Proteomes" id="UP001367508"/>
    </source>
</evidence>
<protein>
    <submittedName>
        <fullName evidence="1">Uncharacterized protein</fullName>
    </submittedName>
</protein>
<sequence>MIVASTGYPLAGVRFKVHTESKSLLDLRFSGKVLEVPQLEVEDYTEILFRNMLALEQCHYPYDSYITDYVTIWDFLVNTERDVDLLVRKKVLVNWLGDNDQVAKMFNGLGKNIIVTNFDSHYSQILQNLDDYWKHPCHKWKAGLHRDYCNTPCQTATSIAAILLLFFSLLQSICSVLQVVQQNHASSNT</sequence>
<dbReference type="EMBL" id="JAYMYQ010000006">
    <property type="protein sequence ID" value="KAK7322519.1"/>
    <property type="molecule type" value="Genomic_DNA"/>
</dbReference>
<accession>A0AAN9Q5V7</accession>
<proteinExistence type="predicted"/>
<organism evidence="1 2">
    <name type="scientific">Canavalia gladiata</name>
    <name type="common">Sword bean</name>
    <name type="synonym">Dolichos gladiatus</name>
    <dbReference type="NCBI Taxonomy" id="3824"/>
    <lineage>
        <taxon>Eukaryota</taxon>
        <taxon>Viridiplantae</taxon>
        <taxon>Streptophyta</taxon>
        <taxon>Embryophyta</taxon>
        <taxon>Tracheophyta</taxon>
        <taxon>Spermatophyta</taxon>
        <taxon>Magnoliopsida</taxon>
        <taxon>eudicotyledons</taxon>
        <taxon>Gunneridae</taxon>
        <taxon>Pentapetalae</taxon>
        <taxon>rosids</taxon>
        <taxon>fabids</taxon>
        <taxon>Fabales</taxon>
        <taxon>Fabaceae</taxon>
        <taxon>Papilionoideae</taxon>
        <taxon>50 kb inversion clade</taxon>
        <taxon>NPAAA clade</taxon>
        <taxon>indigoferoid/millettioid clade</taxon>
        <taxon>Phaseoleae</taxon>
        <taxon>Canavalia</taxon>
    </lineage>
</organism>
<dbReference type="PANTHER" id="PTHR31170:SF23">
    <property type="match status" value="1"/>
</dbReference>
<reference evidence="1 2" key="1">
    <citation type="submission" date="2024-01" db="EMBL/GenBank/DDBJ databases">
        <title>The genomes of 5 underutilized Papilionoideae crops provide insights into root nodulation and disease resistanc.</title>
        <authorList>
            <person name="Jiang F."/>
        </authorList>
    </citation>
    <scope>NUCLEOTIDE SEQUENCE [LARGE SCALE GENOMIC DNA]</scope>
    <source>
        <strain evidence="1">LVBAO_FW01</strain>
        <tissue evidence="1">Leaves</tissue>
    </source>
</reference>
<dbReference type="InterPro" id="IPR004158">
    <property type="entry name" value="DUF247_pln"/>
</dbReference>